<keyword evidence="11" id="KW-1185">Reference proteome</keyword>
<reference evidence="10 11" key="1">
    <citation type="submission" date="2018-11" db="EMBL/GenBank/DDBJ databases">
        <authorList>
            <person name="Kleinhagauer T."/>
            <person name="Glaeser S.P."/>
            <person name="Spergser J."/>
            <person name="Ruckert C."/>
            <person name="Kaempfer P."/>
            <person name="Busse H.-J."/>
        </authorList>
    </citation>
    <scope>NUCLEOTIDE SEQUENCE [LARGE SCALE GENOMIC DNA]</scope>
    <source>
        <strain evidence="10 11">200CH</strain>
    </source>
</reference>
<dbReference type="InterPro" id="IPR029054">
    <property type="entry name" value="dUTPase-like"/>
</dbReference>
<comment type="catalytic activity">
    <reaction evidence="7 8">
        <text>dUTP + H2O = dUMP + diphosphate + H(+)</text>
        <dbReference type="Rhea" id="RHEA:10248"/>
        <dbReference type="ChEBI" id="CHEBI:15377"/>
        <dbReference type="ChEBI" id="CHEBI:15378"/>
        <dbReference type="ChEBI" id="CHEBI:33019"/>
        <dbReference type="ChEBI" id="CHEBI:61555"/>
        <dbReference type="ChEBI" id="CHEBI:246422"/>
        <dbReference type="EC" id="3.6.1.23"/>
    </reaction>
</comment>
<evidence type="ECO:0000256" key="2">
    <source>
        <dbReference type="ARBA" id="ARBA00006581"/>
    </source>
</evidence>
<dbReference type="InterPro" id="IPR008181">
    <property type="entry name" value="dUTPase"/>
</dbReference>
<organism evidence="10 11">
    <name type="scientific">Corynebacterium choanae</name>
    <dbReference type="NCBI Taxonomy" id="1862358"/>
    <lineage>
        <taxon>Bacteria</taxon>
        <taxon>Bacillati</taxon>
        <taxon>Actinomycetota</taxon>
        <taxon>Actinomycetes</taxon>
        <taxon>Mycobacteriales</taxon>
        <taxon>Corynebacteriaceae</taxon>
        <taxon>Corynebacterium</taxon>
    </lineage>
</organism>
<evidence type="ECO:0000259" key="9">
    <source>
        <dbReference type="Pfam" id="PF00692"/>
    </source>
</evidence>
<keyword evidence="4 8" id="KW-0378">Hydrolase</keyword>
<dbReference type="FunFam" id="2.70.40.10:FF:000008">
    <property type="entry name" value="Deoxyuridine 5'-triphosphate nucleotidohydrolase"/>
    <property type="match status" value="1"/>
</dbReference>
<dbReference type="NCBIfam" id="NF001862">
    <property type="entry name" value="PRK00601.1"/>
    <property type="match status" value="1"/>
</dbReference>
<accession>A0A3G6JA09</accession>
<evidence type="ECO:0000256" key="7">
    <source>
        <dbReference type="ARBA" id="ARBA00047686"/>
    </source>
</evidence>
<comment type="cofactor">
    <cofactor evidence="1 8">
        <name>Mg(2+)</name>
        <dbReference type="ChEBI" id="CHEBI:18420"/>
    </cofactor>
</comment>
<dbReference type="CDD" id="cd07557">
    <property type="entry name" value="trimeric_dUTPase"/>
    <property type="match status" value="1"/>
</dbReference>
<feature type="binding site" evidence="8">
    <location>
        <begin position="96"/>
        <end position="98"/>
    </location>
    <ligand>
        <name>substrate</name>
    </ligand>
</feature>
<evidence type="ECO:0000256" key="4">
    <source>
        <dbReference type="ARBA" id="ARBA00022801"/>
    </source>
</evidence>
<dbReference type="GO" id="GO:0000287">
    <property type="term" value="F:magnesium ion binding"/>
    <property type="evidence" value="ECO:0007669"/>
    <property type="project" value="UniProtKB-UniRule"/>
</dbReference>
<name>A0A3G6JA09_9CORY</name>
<evidence type="ECO:0000256" key="5">
    <source>
        <dbReference type="ARBA" id="ARBA00022842"/>
    </source>
</evidence>
<feature type="binding site" evidence="8">
    <location>
        <position position="109"/>
    </location>
    <ligand>
        <name>substrate</name>
    </ligand>
</feature>
<dbReference type="UniPathway" id="UPA00610">
    <property type="reaction ID" value="UER00666"/>
</dbReference>
<dbReference type="NCBIfam" id="TIGR00576">
    <property type="entry name" value="dut"/>
    <property type="match status" value="1"/>
</dbReference>
<dbReference type="GO" id="GO:0046081">
    <property type="term" value="P:dUTP catabolic process"/>
    <property type="evidence" value="ECO:0007669"/>
    <property type="project" value="InterPro"/>
</dbReference>
<dbReference type="PANTHER" id="PTHR11241">
    <property type="entry name" value="DEOXYURIDINE 5'-TRIPHOSPHATE NUCLEOTIDOHYDROLASE"/>
    <property type="match status" value="1"/>
</dbReference>
<dbReference type="InterPro" id="IPR033704">
    <property type="entry name" value="dUTPase_trimeric"/>
</dbReference>
<dbReference type="Proteomes" id="UP000269019">
    <property type="component" value="Chromosome"/>
</dbReference>
<comment type="function">
    <text evidence="8">This enzyme is involved in nucleotide metabolism: it produces dUMP, the immediate precursor of thymidine nucleotides and it decreases the intracellular concentration of dUTP so that uracil cannot be incorporated into DNA.</text>
</comment>
<evidence type="ECO:0000313" key="11">
    <source>
        <dbReference type="Proteomes" id="UP000269019"/>
    </source>
</evidence>
<dbReference type="PANTHER" id="PTHR11241:SF0">
    <property type="entry name" value="DEOXYURIDINE 5'-TRIPHOSPHATE NUCLEOTIDOHYDROLASE"/>
    <property type="match status" value="1"/>
</dbReference>
<dbReference type="InterPro" id="IPR036157">
    <property type="entry name" value="dUTPase-like_sf"/>
</dbReference>
<evidence type="ECO:0000256" key="6">
    <source>
        <dbReference type="ARBA" id="ARBA00023080"/>
    </source>
</evidence>
<dbReference type="EMBL" id="CP033896">
    <property type="protein sequence ID" value="AZA13728.1"/>
    <property type="molecule type" value="Genomic_DNA"/>
</dbReference>
<comment type="caution">
    <text evidence="8">Lacks conserved residue(s) required for the propagation of feature annotation.</text>
</comment>
<evidence type="ECO:0000256" key="3">
    <source>
        <dbReference type="ARBA" id="ARBA00022723"/>
    </source>
</evidence>
<dbReference type="GO" id="GO:0006226">
    <property type="term" value="P:dUMP biosynthetic process"/>
    <property type="evidence" value="ECO:0007669"/>
    <property type="project" value="UniProtKB-UniRule"/>
</dbReference>
<dbReference type="HAMAP" id="MF_00116">
    <property type="entry name" value="dUTPase_bact"/>
    <property type="match status" value="1"/>
</dbReference>
<keyword evidence="6 8" id="KW-0546">Nucleotide metabolism</keyword>
<dbReference type="SUPFAM" id="SSF51283">
    <property type="entry name" value="dUTPase-like"/>
    <property type="match status" value="1"/>
</dbReference>
<dbReference type="AlphaFoldDB" id="A0A3G6JA09"/>
<comment type="similarity">
    <text evidence="2 8">Belongs to the dUTPase family.</text>
</comment>
<protein>
    <recommendedName>
        <fullName evidence="8">Deoxyuridine 5'-triphosphate nucleotidohydrolase</fullName>
        <shortName evidence="8">dUTPase</shortName>
        <ecNumber evidence="8">3.6.1.23</ecNumber>
    </recommendedName>
    <alternativeName>
        <fullName evidence="8">dUTP pyrophosphatase</fullName>
    </alternativeName>
</protein>
<dbReference type="OrthoDB" id="9809956at2"/>
<evidence type="ECO:0000256" key="1">
    <source>
        <dbReference type="ARBA" id="ARBA00001946"/>
    </source>
</evidence>
<dbReference type="KEGG" id="ccho:CCHOA_06680"/>
<comment type="pathway">
    <text evidence="8">Pyrimidine metabolism; dUMP biosynthesis; dUMP from dCTP (dUTP route): step 2/2.</text>
</comment>
<evidence type="ECO:0000256" key="8">
    <source>
        <dbReference type="HAMAP-Rule" id="MF_00116"/>
    </source>
</evidence>
<feature type="domain" description="dUTPase-like" evidence="9">
    <location>
        <begin position="46"/>
        <end position="176"/>
    </location>
</feature>
<dbReference type="GO" id="GO:0004170">
    <property type="term" value="F:dUTP diphosphatase activity"/>
    <property type="evidence" value="ECO:0007669"/>
    <property type="project" value="UniProtKB-UniRule"/>
</dbReference>
<sequence length="182" mass="19007">MLHGVVNGPHTVTAAQIPIRVSRVNTVEPSTTSLPPIRFQLLDPAARAPHRAHPHDAGVDLAAVEAVELAPGERKLVGTGIALAIPPGYAGFIHPRSGLALRHGLSVVNTPGTIDADYRGEIKVLLINHDLHNPVSIAVGDRIAQLIIQRVELVEFTAVDSLDSTERGTGGYGSTGVASAPA</sequence>
<dbReference type="EC" id="3.6.1.23" evidence="8"/>
<keyword evidence="3 8" id="KW-0479">Metal-binding</keyword>
<proteinExistence type="inferred from homology"/>
<feature type="binding site" evidence="8">
    <location>
        <begin position="113"/>
        <end position="115"/>
    </location>
    <ligand>
        <name>substrate</name>
    </ligand>
</feature>
<evidence type="ECO:0000313" key="10">
    <source>
        <dbReference type="EMBL" id="AZA13728.1"/>
    </source>
</evidence>
<gene>
    <name evidence="8 10" type="primary">dut</name>
    <name evidence="10" type="ORF">CCHOA_06680</name>
</gene>
<dbReference type="Pfam" id="PF00692">
    <property type="entry name" value="dUTPase"/>
    <property type="match status" value="1"/>
</dbReference>
<dbReference type="Gene3D" id="2.70.40.10">
    <property type="match status" value="1"/>
</dbReference>
<keyword evidence="5 8" id="KW-0460">Magnesium</keyword>